<accession>A0A0D2NFT7</accession>
<keyword evidence="1" id="KW-0812">Transmembrane</keyword>
<protein>
    <submittedName>
        <fullName evidence="2">Uncharacterized protein</fullName>
    </submittedName>
</protein>
<evidence type="ECO:0000313" key="2">
    <source>
        <dbReference type="EMBL" id="KJA15541.1"/>
    </source>
</evidence>
<keyword evidence="3" id="KW-1185">Reference proteome</keyword>
<keyword evidence="1" id="KW-0472">Membrane</keyword>
<dbReference type="EMBL" id="KN817642">
    <property type="protein sequence ID" value="KJA15541.1"/>
    <property type="molecule type" value="Genomic_DNA"/>
</dbReference>
<keyword evidence="1" id="KW-1133">Transmembrane helix</keyword>
<gene>
    <name evidence="2" type="ORF">HYPSUDRAFT_365422</name>
</gene>
<evidence type="ECO:0000256" key="1">
    <source>
        <dbReference type="SAM" id="Phobius"/>
    </source>
</evidence>
<reference evidence="3" key="1">
    <citation type="submission" date="2014-04" db="EMBL/GenBank/DDBJ databases">
        <title>Evolutionary Origins and Diversification of the Mycorrhizal Mutualists.</title>
        <authorList>
            <consortium name="DOE Joint Genome Institute"/>
            <consortium name="Mycorrhizal Genomics Consortium"/>
            <person name="Kohler A."/>
            <person name="Kuo A."/>
            <person name="Nagy L.G."/>
            <person name="Floudas D."/>
            <person name="Copeland A."/>
            <person name="Barry K.W."/>
            <person name="Cichocki N."/>
            <person name="Veneault-Fourrey C."/>
            <person name="LaButti K."/>
            <person name="Lindquist E.A."/>
            <person name="Lipzen A."/>
            <person name="Lundell T."/>
            <person name="Morin E."/>
            <person name="Murat C."/>
            <person name="Riley R."/>
            <person name="Ohm R."/>
            <person name="Sun H."/>
            <person name="Tunlid A."/>
            <person name="Henrissat B."/>
            <person name="Grigoriev I.V."/>
            <person name="Hibbett D.S."/>
            <person name="Martin F."/>
        </authorList>
    </citation>
    <scope>NUCLEOTIDE SEQUENCE [LARGE SCALE GENOMIC DNA]</scope>
    <source>
        <strain evidence="3">FD-334 SS-4</strain>
    </source>
</reference>
<organism evidence="2 3">
    <name type="scientific">Hypholoma sublateritium (strain FD-334 SS-4)</name>
    <dbReference type="NCBI Taxonomy" id="945553"/>
    <lineage>
        <taxon>Eukaryota</taxon>
        <taxon>Fungi</taxon>
        <taxon>Dikarya</taxon>
        <taxon>Basidiomycota</taxon>
        <taxon>Agaricomycotina</taxon>
        <taxon>Agaricomycetes</taxon>
        <taxon>Agaricomycetidae</taxon>
        <taxon>Agaricales</taxon>
        <taxon>Agaricineae</taxon>
        <taxon>Strophariaceae</taxon>
        <taxon>Hypholoma</taxon>
    </lineage>
</organism>
<dbReference type="Proteomes" id="UP000054270">
    <property type="component" value="Unassembled WGS sequence"/>
</dbReference>
<sequence length="180" mass="20135">MHRGRREHCFKYVSRCTIEFAAQLRAAHLAYPSVSEVLPLHAVFCPPPPHDRPAGVRVARLYSMGAPLLVASFAETHADAEFRVSARCRVSVPWGGTALRCSAHSARRIPVYCFSSMYDICIITRNTGVFGTVHRTLRSSGLLCTALALTLVFLLRYDILTYHGPMVIYLHIYSHPPPRV</sequence>
<proteinExistence type="predicted"/>
<name>A0A0D2NFT7_HYPSF</name>
<feature type="transmembrane region" description="Helical" evidence="1">
    <location>
        <begin position="140"/>
        <end position="157"/>
    </location>
</feature>
<evidence type="ECO:0000313" key="3">
    <source>
        <dbReference type="Proteomes" id="UP000054270"/>
    </source>
</evidence>
<dbReference type="AlphaFoldDB" id="A0A0D2NFT7"/>